<organism evidence="9 10">
    <name type="scientific">Thelohanellus kitauei</name>
    <name type="common">Myxosporean</name>
    <dbReference type="NCBI Taxonomy" id="669202"/>
    <lineage>
        <taxon>Eukaryota</taxon>
        <taxon>Metazoa</taxon>
        <taxon>Cnidaria</taxon>
        <taxon>Myxozoa</taxon>
        <taxon>Myxosporea</taxon>
        <taxon>Bivalvulida</taxon>
        <taxon>Platysporina</taxon>
        <taxon>Myxobolidae</taxon>
        <taxon>Thelohanellus</taxon>
    </lineage>
</organism>
<keyword evidence="3" id="KW-1133">Transmembrane helix</keyword>
<dbReference type="SMART" id="SM00271">
    <property type="entry name" value="DnaJ"/>
    <property type="match status" value="1"/>
</dbReference>
<dbReference type="AlphaFoldDB" id="A0A0C2N3P6"/>
<dbReference type="InterPro" id="IPR036869">
    <property type="entry name" value="J_dom_sf"/>
</dbReference>
<dbReference type="OrthoDB" id="270167at2759"/>
<dbReference type="InterPro" id="IPR044632">
    <property type="entry name" value="DNAJC25-like"/>
</dbReference>
<keyword evidence="2" id="KW-0812">Transmembrane</keyword>
<evidence type="ECO:0000256" key="3">
    <source>
        <dbReference type="ARBA" id="ARBA00022989"/>
    </source>
</evidence>
<keyword evidence="4" id="KW-0472">Membrane</keyword>
<evidence type="ECO:0000256" key="1">
    <source>
        <dbReference type="ARBA" id="ARBA00004141"/>
    </source>
</evidence>
<dbReference type="SUPFAM" id="SSF46565">
    <property type="entry name" value="Chaperone J-domain"/>
    <property type="match status" value="1"/>
</dbReference>
<keyword evidence="10" id="KW-1185">Reference proteome</keyword>
<dbReference type="OMA" id="TERWCWT"/>
<evidence type="ECO:0000259" key="8">
    <source>
        <dbReference type="PROSITE" id="PS50076"/>
    </source>
</evidence>
<gene>
    <name evidence="9" type="ORF">RF11_12208</name>
</gene>
<protein>
    <submittedName>
        <fullName evidence="9">DnaJ subfamily C member 25</fullName>
    </submittedName>
</protein>
<evidence type="ECO:0000256" key="6">
    <source>
        <dbReference type="ARBA" id="ARBA00024193"/>
    </source>
</evidence>
<name>A0A0C2N3P6_THEKT</name>
<feature type="domain" description="J" evidence="8">
    <location>
        <begin position="23"/>
        <end position="104"/>
    </location>
</feature>
<comment type="subcellular location">
    <subcellularLocation>
        <location evidence="1">Membrane</location>
        <topology evidence="1">Multi-pass membrane protein</topology>
    </subcellularLocation>
</comment>
<evidence type="ECO:0000313" key="10">
    <source>
        <dbReference type="Proteomes" id="UP000031668"/>
    </source>
</evidence>
<dbReference type="PANTHER" id="PTHR44176">
    <property type="entry name" value="DNAJ HOMOLOG SUBFAMILY C MEMBER 25"/>
    <property type="match status" value="1"/>
</dbReference>
<evidence type="ECO:0000256" key="7">
    <source>
        <dbReference type="SAM" id="SignalP"/>
    </source>
</evidence>
<dbReference type="Pfam" id="PF00226">
    <property type="entry name" value="DnaJ"/>
    <property type="match status" value="1"/>
</dbReference>
<keyword evidence="7" id="KW-0732">Signal</keyword>
<evidence type="ECO:0000256" key="5">
    <source>
        <dbReference type="ARBA" id="ARBA00023186"/>
    </source>
</evidence>
<proteinExistence type="inferred from homology"/>
<comment type="similarity">
    <text evidence="6">Belongs to the DNAJC25 family.</text>
</comment>
<dbReference type="Gene3D" id="1.10.287.110">
    <property type="entry name" value="DnaJ domain"/>
    <property type="match status" value="1"/>
</dbReference>
<dbReference type="CDD" id="cd06257">
    <property type="entry name" value="DnaJ"/>
    <property type="match status" value="1"/>
</dbReference>
<dbReference type="InterPro" id="IPR001623">
    <property type="entry name" value="DnaJ_domain"/>
</dbReference>
<keyword evidence="5" id="KW-0143">Chaperone</keyword>
<comment type="caution">
    <text evidence="9">The sequence shown here is derived from an EMBL/GenBank/DDBJ whole genome shotgun (WGS) entry which is preliminary data.</text>
</comment>
<dbReference type="PANTHER" id="PTHR44176:SF1">
    <property type="entry name" value="DNAJ HOMOLOG SUBFAMILY C MEMBER 25"/>
    <property type="match status" value="1"/>
</dbReference>
<feature type="signal peptide" evidence="7">
    <location>
        <begin position="1"/>
        <end position="16"/>
    </location>
</feature>
<evidence type="ECO:0000256" key="2">
    <source>
        <dbReference type="ARBA" id="ARBA00022692"/>
    </source>
</evidence>
<evidence type="ECO:0000313" key="9">
    <source>
        <dbReference type="EMBL" id="KII70950.1"/>
    </source>
</evidence>
<reference evidence="9 10" key="1">
    <citation type="journal article" date="2014" name="Genome Biol. Evol.">
        <title>The genome of the myxosporean Thelohanellus kitauei shows adaptations to nutrient acquisition within its fish host.</title>
        <authorList>
            <person name="Yang Y."/>
            <person name="Xiong J."/>
            <person name="Zhou Z."/>
            <person name="Huo F."/>
            <person name="Miao W."/>
            <person name="Ran C."/>
            <person name="Liu Y."/>
            <person name="Zhang J."/>
            <person name="Feng J."/>
            <person name="Wang M."/>
            <person name="Wang M."/>
            <person name="Wang L."/>
            <person name="Yao B."/>
        </authorList>
    </citation>
    <scope>NUCLEOTIDE SEQUENCE [LARGE SCALE GENOMIC DNA]</scope>
    <source>
        <strain evidence="9">Wuqing</strain>
    </source>
</reference>
<dbReference type="GO" id="GO:0005789">
    <property type="term" value="C:endoplasmic reticulum membrane"/>
    <property type="evidence" value="ECO:0007669"/>
    <property type="project" value="TreeGrafter"/>
</dbReference>
<sequence length="340" mass="40528">MFLFILGSTYLNLIHTEYCAPKTCYEVLNVNRSADKKAIKKAFYKLAASAHPDINRDPNSVELFFPISKAYEATVYVTSFLGELLSDDYLFILMNQRAEYDMYLEFYENKLKRDYFKQKIRDIFDIKNVLLMLLLLISGLQWYLTNYRHTQALEQHICTPRYRNNVQLLFDQAHRLQLKQYLKDHPAKRPDQLPSIPLTDDIVKEYVESCPEFYLKYPKASWKTTLLAQIFIFPLNLLIECLTYSNHMIKFYILRMPLSRRDQVYFTRRILKITKEAFEAMSTEDQEYYISLELWIDENATSYFESLKIQERKRMANSGKAKAYMRFMKNGGYGRMTFDD</sequence>
<accession>A0A0C2N3P6</accession>
<evidence type="ECO:0000256" key="4">
    <source>
        <dbReference type="ARBA" id="ARBA00023136"/>
    </source>
</evidence>
<feature type="chain" id="PRO_5002152764" evidence="7">
    <location>
        <begin position="17"/>
        <end position="340"/>
    </location>
</feature>
<dbReference type="GO" id="GO:0006457">
    <property type="term" value="P:protein folding"/>
    <property type="evidence" value="ECO:0007669"/>
    <property type="project" value="InterPro"/>
</dbReference>
<dbReference type="Proteomes" id="UP000031668">
    <property type="component" value="Unassembled WGS sequence"/>
</dbReference>
<dbReference type="EMBL" id="JWZT01001925">
    <property type="protein sequence ID" value="KII70950.1"/>
    <property type="molecule type" value="Genomic_DNA"/>
</dbReference>
<dbReference type="PRINTS" id="PR00625">
    <property type="entry name" value="JDOMAIN"/>
</dbReference>
<dbReference type="PROSITE" id="PS50076">
    <property type="entry name" value="DNAJ_2"/>
    <property type="match status" value="1"/>
</dbReference>